<evidence type="ECO:0000313" key="7">
    <source>
        <dbReference type="EMBL" id="MTH66780.1"/>
    </source>
</evidence>
<organism evidence="7 8">
    <name type="scientific">Agromyces bracchium</name>
    <dbReference type="NCBI Taxonomy" id="88376"/>
    <lineage>
        <taxon>Bacteria</taxon>
        <taxon>Bacillati</taxon>
        <taxon>Actinomycetota</taxon>
        <taxon>Actinomycetes</taxon>
        <taxon>Micrococcales</taxon>
        <taxon>Microbacteriaceae</taxon>
        <taxon>Agromyces</taxon>
    </lineage>
</organism>
<dbReference type="PROSITE" id="PS51755">
    <property type="entry name" value="OMPR_PHOB"/>
    <property type="match status" value="1"/>
</dbReference>
<protein>
    <recommendedName>
        <fullName evidence="6">OmpR/PhoB-type domain-containing protein</fullName>
    </recommendedName>
</protein>
<dbReference type="InterPro" id="IPR015943">
    <property type="entry name" value="WD40/YVTN_repeat-like_dom_sf"/>
</dbReference>
<dbReference type="PANTHER" id="PTHR35807:SF1">
    <property type="entry name" value="TRANSCRIPTIONAL REGULATOR REDD"/>
    <property type="match status" value="1"/>
</dbReference>
<dbReference type="InterPro" id="IPR027417">
    <property type="entry name" value="P-loop_NTPase"/>
</dbReference>
<dbReference type="SUPFAM" id="SSF52540">
    <property type="entry name" value="P-loop containing nucleoside triphosphate hydrolases"/>
    <property type="match status" value="1"/>
</dbReference>
<dbReference type="InterPro" id="IPR011990">
    <property type="entry name" value="TPR-like_helical_dom_sf"/>
</dbReference>
<keyword evidence="8" id="KW-1185">Reference proteome</keyword>
<accession>A0A6I3LW46</accession>
<dbReference type="InterPro" id="IPR049052">
    <property type="entry name" value="nSTAND1"/>
</dbReference>
<dbReference type="InterPro" id="IPR011047">
    <property type="entry name" value="Quinoprotein_ADH-like_sf"/>
</dbReference>
<keyword evidence="2" id="KW-0805">Transcription regulation</keyword>
<dbReference type="InterPro" id="IPR036388">
    <property type="entry name" value="WH-like_DNA-bd_sf"/>
</dbReference>
<evidence type="ECO:0000256" key="1">
    <source>
        <dbReference type="ARBA" id="ARBA00005820"/>
    </source>
</evidence>
<name>A0A6I3LW46_9MICO</name>
<dbReference type="Gene3D" id="1.25.40.10">
    <property type="entry name" value="Tetratricopeptide repeat domain"/>
    <property type="match status" value="1"/>
</dbReference>
<dbReference type="SMART" id="SM01043">
    <property type="entry name" value="BTAD"/>
    <property type="match status" value="1"/>
</dbReference>
<feature type="DNA-binding region" description="OmpR/PhoB-type" evidence="5">
    <location>
        <begin position="6"/>
        <end position="111"/>
    </location>
</feature>
<gene>
    <name evidence="7" type="ORF">GJ743_00125</name>
</gene>
<dbReference type="SUPFAM" id="SSF46894">
    <property type="entry name" value="C-terminal effector domain of the bipartite response regulators"/>
    <property type="match status" value="1"/>
</dbReference>
<evidence type="ECO:0000259" key="6">
    <source>
        <dbReference type="PROSITE" id="PS51755"/>
    </source>
</evidence>
<keyword evidence="3 5" id="KW-0238">DNA-binding</keyword>
<dbReference type="InterPro" id="IPR016032">
    <property type="entry name" value="Sig_transdc_resp-reg_C-effctor"/>
</dbReference>
<dbReference type="Gene3D" id="2.130.10.10">
    <property type="entry name" value="YVTN repeat-like/Quinoprotein amine dehydrogenase"/>
    <property type="match status" value="2"/>
</dbReference>
<dbReference type="EMBL" id="WMLB01000001">
    <property type="protein sequence ID" value="MTH66780.1"/>
    <property type="molecule type" value="Genomic_DNA"/>
</dbReference>
<comment type="caution">
    <text evidence="7">The sequence shown here is derived from an EMBL/GenBank/DDBJ whole genome shotgun (WGS) entry which is preliminary data.</text>
</comment>
<dbReference type="InterPro" id="IPR051677">
    <property type="entry name" value="AfsR-DnrI-RedD_regulator"/>
</dbReference>
<dbReference type="SUPFAM" id="SSF69322">
    <property type="entry name" value="Tricorn protease domain 2"/>
    <property type="match status" value="1"/>
</dbReference>
<sequence>MARSVWNGYGRVPPFVDNLSDRAHTAGVEIRVLGDLTTDGGRLSPKERSLLAVLVLRSGTVVSPSELADAVWGDDLPATWRKQLQAFVVQIRRALGTTAVATLRTGYRLRVDSESIDAARFERYLADAAAHRATGDPARAVDLTERALSLWTGTPYADLADWPAAVAEAERLQEIRAGGEEDLLAARLECGEHRTVVPDAERLVRSDPLRERRWAILATALYRSGRQADALAALRTARHRLADELGISPGAELVGLESAILNQDPALAPPEAPRSVEADCPYRGLRPFGTEDADAFFGRDADIRAALNRLEASPFLAISGASGSGKSSLLLAGIVPALRARGEHVVVIGSGAAALPRFRAALVEQRDGVAVIDQFEELFHSGLSDAQIDEAGALIAGAVAVGRRVIVAVRADFLSACAAEPAIGSLFAESVHLVGPLTPEGLRSAIEDPAALAGLRLEPGLVELILRDAAGAPGVLPHVSHALVETWSRREGSTLTVAGYEASGGISGAIAQSADRLYLSLGPDARATCRSTFLRLVEIGADGAPMRRRIPIRPMRQDAAHDRLLTRLATARLVSAEEDSLVVAHESLATAWPRLRGWLEEDADGLRTMRALAAAADAWQAGDRSEEDLYRGARLNAVLAWRDAAHPELTETEVAFLEASVRQERAAVEEIEQRARHDRTQNRRLRVLLASAVTLFAIAVTAGGFVAAGSNETAQQRRTAQIEALTNAALALGATERDVAALLAVEAYRRWPDDPRARSALMGVMTRSHGLLTTTYLEGVEDMSGMLIPGTQRVVGVTADGVAVYDIDSGRLQYPLDLPGEFSWVDSRYGPAISGNGERVASARPIVDDEGEQVGTALAVADIATGDLVAPVIELDVLLSSITMDHDGLLIAAVDQVGSLRLVEANSGEVRQVADTAVHEPVWNTDRAGTVRFTPEGRLLYGTVEGPLLMVDAATAAVVATVPMPAESANVSMTVVSDSQVVTTGDRRISSVDLAAGRVDWSQPFASNANEPCPWMTASAEFRTVYCGNLFGQIEERSLDTGALTTRSFNPLLGFAGTLAVAEDRQELVVVGRGNAITRWKLDGSGAVTRVVAPGWVIRDRYSPTGSSLVVARRTDGAEWWADYREFGVLDTRTGELTHRLPTPSFGVKWAGASTLVGDFGGEGPQRTGFIDLRTDEIFSGDPLPDDALDVWTNAVGDRMYAGRAGGEIWTVDPETGRRIEPTLQTDGGDPVHVTTSPDGDRVLVTSWNSEYMPDSILFDSETGERIRAGLVRLGITSLTGRDEVVTVFRNRSIFRYDADTFERIGSLPSGTGGLDAVSVSGDGRTLAAYDMNETVSVYDLVGGIRLGDPIPAAGEWNFPGQGTFSGVIRADGEELAVNIATGIALWDLRAPSHADAACRMAGRDLTRDEWRAYLSGFGPYRSTCGFGGTPPRGGPIG</sequence>
<feature type="domain" description="OmpR/PhoB-type" evidence="6">
    <location>
        <begin position="6"/>
        <end position="111"/>
    </location>
</feature>
<evidence type="ECO:0000256" key="2">
    <source>
        <dbReference type="ARBA" id="ARBA00023015"/>
    </source>
</evidence>
<dbReference type="Pfam" id="PF03704">
    <property type="entry name" value="BTAD"/>
    <property type="match status" value="1"/>
</dbReference>
<dbReference type="Gene3D" id="1.10.10.10">
    <property type="entry name" value="Winged helix-like DNA-binding domain superfamily/Winged helix DNA-binding domain"/>
    <property type="match status" value="1"/>
</dbReference>
<dbReference type="GO" id="GO:0006355">
    <property type="term" value="P:regulation of DNA-templated transcription"/>
    <property type="evidence" value="ECO:0007669"/>
    <property type="project" value="InterPro"/>
</dbReference>
<dbReference type="Proteomes" id="UP000433071">
    <property type="component" value="Unassembled WGS sequence"/>
</dbReference>
<dbReference type="GO" id="GO:0003677">
    <property type="term" value="F:DNA binding"/>
    <property type="evidence" value="ECO:0007669"/>
    <property type="project" value="UniProtKB-UniRule"/>
</dbReference>
<dbReference type="Pfam" id="PF20703">
    <property type="entry name" value="nSTAND1"/>
    <property type="match status" value="1"/>
</dbReference>
<keyword evidence="4" id="KW-0804">Transcription</keyword>
<proteinExistence type="inferred from homology"/>
<dbReference type="SUPFAM" id="SSF48452">
    <property type="entry name" value="TPR-like"/>
    <property type="match status" value="1"/>
</dbReference>
<dbReference type="InterPro" id="IPR001867">
    <property type="entry name" value="OmpR/PhoB-type_DNA-bd"/>
</dbReference>
<evidence type="ECO:0000256" key="5">
    <source>
        <dbReference type="PROSITE-ProRule" id="PRU01091"/>
    </source>
</evidence>
<dbReference type="SUPFAM" id="SSF50998">
    <property type="entry name" value="Quinoprotein alcohol dehydrogenase-like"/>
    <property type="match status" value="1"/>
</dbReference>
<dbReference type="CDD" id="cd15831">
    <property type="entry name" value="BTAD"/>
    <property type="match status" value="1"/>
</dbReference>
<dbReference type="PANTHER" id="PTHR35807">
    <property type="entry name" value="TRANSCRIPTIONAL REGULATOR REDD-RELATED"/>
    <property type="match status" value="1"/>
</dbReference>
<evidence type="ECO:0000256" key="4">
    <source>
        <dbReference type="ARBA" id="ARBA00023163"/>
    </source>
</evidence>
<dbReference type="InterPro" id="IPR005158">
    <property type="entry name" value="BTAD"/>
</dbReference>
<dbReference type="Pfam" id="PF00486">
    <property type="entry name" value="Trans_reg_C"/>
    <property type="match status" value="1"/>
</dbReference>
<reference evidence="7 8" key="1">
    <citation type="submission" date="2019-11" db="EMBL/GenBank/DDBJ databases">
        <title>Agromyces kandeliae sp. nov., isolated from mangrove soil.</title>
        <authorList>
            <person name="Wang R."/>
        </authorList>
    </citation>
    <scope>NUCLEOTIDE SEQUENCE [LARGE SCALE GENOMIC DNA]</scope>
    <source>
        <strain evidence="7 8">JCM 11433</strain>
    </source>
</reference>
<dbReference type="SMART" id="SM00862">
    <property type="entry name" value="Trans_reg_C"/>
    <property type="match status" value="1"/>
</dbReference>
<evidence type="ECO:0000313" key="8">
    <source>
        <dbReference type="Proteomes" id="UP000433071"/>
    </source>
</evidence>
<comment type="similarity">
    <text evidence="1">Belongs to the AfsR/DnrI/RedD regulatory family.</text>
</comment>
<dbReference type="GO" id="GO:0000160">
    <property type="term" value="P:phosphorelay signal transduction system"/>
    <property type="evidence" value="ECO:0007669"/>
    <property type="project" value="InterPro"/>
</dbReference>
<evidence type="ECO:0000256" key="3">
    <source>
        <dbReference type="ARBA" id="ARBA00023125"/>
    </source>
</evidence>